<dbReference type="Gene3D" id="2.30.110.10">
    <property type="entry name" value="Electron Transport, Fmn-binding Protein, Chain A"/>
    <property type="match status" value="1"/>
</dbReference>
<proteinExistence type="predicted"/>
<reference evidence="2 3" key="1">
    <citation type="journal article" date="2011" name="Stand. Genomic Sci.">
        <title>Complete genome sequence of the hyperthermophilic chemolithoautotroph Pyrolobus fumarii type strain (1A).</title>
        <authorList>
            <person name="Anderson I."/>
            <person name="Goker M."/>
            <person name="Nolan M."/>
            <person name="Lucas S."/>
            <person name="Hammon N."/>
            <person name="Deshpande S."/>
            <person name="Cheng J.F."/>
            <person name="Tapia R."/>
            <person name="Han C."/>
            <person name="Goodwin L."/>
            <person name="Pitluck S."/>
            <person name="Huntemann M."/>
            <person name="Liolios K."/>
            <person name="Ivanova N."/>
            <person name="Pagani I."/>
            <person name="Mavromatis K."/>
            <person name="Ovchinikova G."/>
            <person name="Pati A."/>
            <person name="Chen A."/>
            <person name="Palaniappan K."/>
            <person name="Land M."/>
            <person name="Hauser L."/>
            <person name="Brambilla E.M."/>
            <person name="Huber H."/>
            <person name="Yasawong M."/>
            <person name="Rohde M."/>
            <person name="Spring S."/>
            <person name="Abt B."/>
            <person name="Sikorski J."/>
            <person name="Wirth R."/>
            <person name="Detter J.C."/>
            <person name="Woyke T."/>
            <person name="Bristow J."/>
            <person name="Eisen J.A."/>
            <person name="Markowitz V."/>
            <person name="Hugenholtz P."/>
            <person name="Kyrpides N.C."/>
            <person name="Klenk H.P."/>
            <person name="Lapidus A."/>
        </authorList>
    </citation>
    <scope>NUCLEOTIDE SEQUENCE [LARGE SCALE GENOMIC DNA]</scope>
    <source>
        <strain evidence="3">DSM 11204 / 1A</strain>
    </source>
</reference>
<dbReference type="Pfam" id="PF04289">
    <property type="entry name" value="DUF447_N"/>
    <property type="match status" value="1"/>
</dbReference>
<accession>G0EEN8</accession>
<dbReference type="eggNOG" id="arCOG04458">
    <property type="taxonomic scope" value="Archaea"/>
</dbReference>
<evidence type="ECO:0000313" key="3">
    <source>
        <dbReference type="Proteomes" id="UP000001037"/>
    </source>
</evidence>
<organism evidence="2 3">
    <name type="scientific">Pyrolobus fumarii (strain DSM 11204 / 1A)</name>
    <dbReference type="NCBI Taxonomy" id="694429"/>
    <lineage>
        <taxon>Archaea</taxon>
        <taxon>Thermoproteota</taxon>
        <taxon>Thermoprotei</taxon>
        <taxon>Desulfurococcales</taxon>
        <taxon>Pyrodictiaceae</taxon>
        <taxon>Pyrolobus</taxon>
    </lineage>
</organism>
<keyword evidence="3" id="KW-1185">Reference proteome</keyword>
<evidence type="ECO:0000259" key="1">
    <source>
        <dbReference type="Pfam" id="PF04289"/>
    </source>
</evidence>
<dbReference type="InParanoid" id="G0EEN8"/>
<sequence>MLRWFREGVIYETIASIATLDHGCRFTPLGVVRDGDMLYAWLYPGTTLYNATLGGCVVLSVPSDPIDYARVLFGEARTENQEYCCPTLSNPYLVIEARVESIEMDGYKKRLTLRPVRAAKVSDPEPFTRLASCLVELLIAYTRVKVFDDCSEKLAHYRSVEPCISFLERRARGEYLTWFKRILASINAHLDACRGVG</sequence>
<dbReference type="STRING" id="694429.Pyrfu_0992"/>
<dbReference type="HOGENOM" id="CLU_1381461_0_0_2"/>
<dbReference type="EMBL" id="CP002838">
    <property type="protein sequence ID" value="AEM38860.1"/>
    <property type="molecule type" value="Genomic_DNA"/>
</dbReference>
<feature type="domain" description="DUF447" evidence="1">
    <location>
        <begin position="11"/>
        <end position="118"/>
    </location>
</feature>
<protein>
    <recommendedName>
        <fullName evidence="1">DUF447 domain-containing protein</fullName>
    </recommendedName>
</protein>
<dbReference type="AlphaFoldDB" id="G0EEN8"/>
<dbReference type="SUPFAM" id="SSF50475">
    <property type="entry name" value="FMN-binding split barrel"/>
    <property type="match status" value="1"/>
</dbReference>
<gene>
    <name evidence="2" type="ordered locus">Pyrfu_0992</name>
</gene>
<dbReference type="Proteomes" id="UP000001037">
    <property type="component" value="Chromosome"/>
</dbReference>
<dbReference type="KEGG" id="pfm:Pyrfu_0992"/>
<dbReference type="InterPro" id="IPR012349">
    <property type="entry name" value="Split_barrel_FMN-bd"/>
</dbReference>
<dbReference type="InterPro" id="IPR007386">
    <property type="entry name" value="DUF447_N"/>
</dbReference>
<evidence type="ECO:0000313" key="2">
    <source>
        <dbReference type="EMBL" id="AEM38860.1"/>
    </source>
</evidence>
<name>G0EEN8_PYRF1</name>